<gene>
    <name evidence="1" type="ORF">L210DRAFT_3499218</name>
</gene>
<dbReference type="AlphaFoldDB" id="A0AAD4C8G9"/>
<name>A0AAD4C8G9_BOLED</name>
<dbReference type="EMBL" id="WHUW01000001">
    <property type="protein sequence ID" value="KAF8452157.1"/>
    <property type="molecule type" value="Genomic_DNA"/>
</dbReference>
<evidence type="ECO:0000313" key="2">
    <source>
        <dbReference type="Proteomes" id="UP001194468"/>
    </source>
</evidence>
<proteinExistence type="predicted"/>
<comment type="caution">
    <text evidence="1">The sequence shown here is derived from an EMBL/GenBank/DDBJ whole genome shotgun (WGS) entry which is preliminary data.</text>
</comment>
<keyword evidence="2" id="KW-1185">Reference proteome</keyword>
<dbReference type="Proteomes" id="UP001194468">
    <property type="component" value="Unassembled WGS sequence"/>
</dbReference>
<sequence length="241" mass="27088">MSVLFYGMHCKETSVVWVAKDDDKLRVGPWIITNEGSSGIAVQPGTATFKHFLGIKHHMMANSYTICYASQQQNPQAFNKVVENVMVGLDVQPLRWGDVLIFKHKAHELGVYVPMTTMDMTFGNELLPMLIRLSVMASTRHAKKPKLIRYSPLKVQTNTFTTVQVFFLVDIHNSKTMGTQCWTHGKRCSINLMSPPVLYLKAPKVAPSLRDTVMQCTGQPVSVGNKILKRPNLTIFYRGSS</sequence>
<accession>A0AAD4C8G9</accession>
<evidence type="ECO:0000313" key="1">
    <source>
        <dbReference type="EMBL" id="KAF8452157.1"/>
    </source>
</evidence>
<organism evidence="1 2">
    <name type="scientific">Boletus edulis BED1</name>
    <dbReference type="NCBI Taxonomy" id="1328754"/>
    <lineage>
        <taxon>Eukaryota</taxon>
        <taxon>Fungi</taxon>
        <taxon>Dikarya</taxon>
        <taxon>Basidiomycota</taxon>
        <taxon>Agaricomycotina</taxon>
        <taxon>Agaricomycetes</taxon>
        <taxon>Agaricomycetidae</taxon>
        <taxon>Boletales</taxon>
        <taxon>Boletineae</taxon>
        <taxon>Boletaceae</taxon>
        <taxon>Boletoideae</taxon>
        <taxon>Boletus</taxon>
    </lineage>
</organism>
<reference evidence="1" key="2">
    <citation type="journal article" date="2020" name="Nat. Commun.">
        <title>Large-scale genome sequencing of mycorrhizal fungi provides insights into the early evolution of symbiotic traits.</title>
        <authorList>
            <person name="Miyauchi S."/>
            <person name="Kiss E."/>
            <person name="Kuo A."/>
            <person name="Drula E."/>
            <person name="Kohler A."/>
            <person name="Sanchez-Garcia M."/>
            <person name="Morin E."/>
            <person name="Andreopoulos B."/>
            <person name="Barry K.W."/>
            <person name="Bonito G."/>
            <person name="Buee M."/>
            <person name="Carver A."/>
            <person name="Chen C."/>
            <person name="Cichocki N."/>
            <person name="Clum A."/>
            <person name="Culley D."/>
            <person name="Crous P.W."/>
            <person name="Fauchery L."/>
            <person name="Girlanda M."/>
            <person name="Hayes R.D."/>
            <person name="Keri Z."/>
            <person name="LaButti K."/>
            <person name="Lipzen A."/>
            <person name="Lombard V."/>
            <person name="Magnuson J."/>
            <person name="Maillard F."/>
            <person name="Murat C."/>
            <person name="Nolan M."/>
            <person name="Ohm R.A."/>
            <person name="Pangilinan J."/>
            <person name="Pereira M.F."/>
            <person name="Perotto S."/>
            <person name="Peter M."/>
            <person name="Pfister S."/>
            <person name="Riley R."/>
            <person name="Sitrit Y."/>
            <person name="Stielow J.B."/>
            <person name="Szollosi G."/>
            <person name="Zifcakova L."/>
            <person name="Stursova M."/>
            <person name="Spatafora J.W."/>
            <person name="Tedersoo L."/>
            <person name="Vaario L.M."/>
            <person name="Yamada A."/>
            <person name="Yan M."/>
            <person name="Wang P."/>
            <person name="Xu J."/>
            <person name="Bruns T."/>
            <person name="Baldrian P."/>
            <person name="Vilgalys R."/>
            <person name="Dunand C."/>
            <person name="Henrissat B."/>
            <person name="Grigoriev I.V."/>
            <person name="Hibbett D."/>
            <person name="Nagy L.G."/>
            <person name="Martin F.M."/>
        </authorList>
    </citation>
    <scope>NUCLEOTIDE SEQUENCE</scope>
    <source>
        <strain evidence="1">BED1</strain>
    </source>
</reference>
<reference evidence="1" key="1">
    <citation type="submission" date="2019-10" db="EMBL/GenBank/DDBJ databases">
        <authorList>
            <consortium name="DOE Joint Genome Institute"/>
            <person name="Kuo A."/>
            <person name="Miyauchi S."/>
            <person name="Kiss E."/>
            <person name="Drula E."/>
            <person name="Kohler A."/>
            <person name="Sanchez-Garcia M."/>
            <person name="Andreopoulos B."/>
            <person name="Barry K.W."/>
            <person name="Bonito G."/>
            <person name="Buee M."/>
            <person name="Carver A."/>
            <person name="Chen C."/>
            <person name="Cichocki N."/>
            <person name="Clum A."/>
            <person name="Culley D."/>
            <person name="Crous P.W."/>
            <person name="Fauchery L."/>
            <person name="Girlanda M."/>
            <person name="Hayes R."/>
            <person name="Keri Z."/>
            <person name="LaButti K."/>
            <person name="Lipzen A."/>
            <person name="Lombard V."/>
            <person name="Magnuson J."/>
            <person name="Maillard F."/>
            <person name="Morin E."/>
            <person name="Murat C."/>
            <person name="Nolan M."/>
            <person name="Ohm R."/>
            <person name="Pangilinan J."/>
            <person name="Pereira M."/>
            <person name="Perotto S."/>
            <person name="Peter M."/>
            <person name="Riley R."/>
            <person name="Sitrit Y."/>
            <person name="Stielow B."/>
            <person name="Szollosi G."/>
            <person name="Zifcakova L."/>
            <person name="Stursova M."/>
            <person name="Spatafora J.W."/>
            <person name="Tedersoo L."/>
            <person name="Vaario L.-M."/>
            <person name="Yamada A."/>
            <person name="Yan M."/>
            <person name="Wang P."/>
            <person name="Xu J."/>
            <person name="Bruns T."/>
            <person name="Baldrian P."/>
            <person name="Vilgalys R."/>
            <person name="Henrissat B."/>
            <person name="Grigoriev I.V."/>
            <person name="Hibbett D."/>
            <person name="Nagy L.G."/>
            <person name="Martin F.M."/>
        </authorList>
    </citation>
    <scope>NUCLEOTIDE SEQUENCE</scope>
    <source>
        <strain evidence="1">BED1</strain>
    </source>
</reference>
<protein>
    <submittedName>
        <fullName evidence="1">Uncharacterized protein</fullName>
    </submittedName>
</protein>